<dbReference type="InterPro" id="IPR012338">
    <property type="entry name" value="Beta-lactam/transpept-like"/>
</dbReference>
<feature type="domain" description="Beta-lactamase-related" evidence="3">
    <location>
        <begin position="27"/>
        <end position="264"/>
    </location>
</feature>
<evidence type="ECO:0000259" key="3">
    <source>
        <dbReference type="Pfam" id="PF00144"/>
    </source>
</evidence>
<evidence type="ECO:0000313" key="5">
    <source>
        <dbReference type="Proteomes" id="UP000321558"/>
    </source>
</evidence>
<comment type="subcellular location">
    <subcellularLocation>
        <location evidence="1">Membrane</location>
    </subcellularLocation>
</comment>
<dbReference type="GO" id="GO:0016020">
    <property type="term" value="C:membrane"/>
    <property type="evidence" value="ECO:0007669"/>
    <property type="project" value="UniProtKB-SubCell"/>
</dbReference>
<evidence type="ECO:0000256" key="1">
    <source>
        <dbReference type="ARBA" id="ARBA00004370"/>
    </source>
</evidence>
<dbReference type="STRING" id="582851.GCA_900162665_04056"/>
<dbReference type="Gene3D" id="3.40.710.10">
    <property type="entry name" value="DD-peptidase/beta-lactamase superfamily"/>
    <property type="match status" value="1"/>
</dbReference>
<dbReference type="OrthoDB" id="9803467at2"/>
<reference evidence="4 5" key="1">
    <citation type="submission" date="2019-07" db="EMBL/GenBank/DDBJ databases">
        <title>Whole genome shotgun sequence of Oceanobacillus sojae NBRC 105379.</title>
        <authorList>
            <person name="Hosoyama A."/>
            <person name="Uohara A."/>
            <person name="Ohji S."/>
            <person name="Ichikawa N."/>
        </authorList>
    </citation>
    <scope>NUCLEOTIDE SEQUENCE [LARGE SCALE GENOMIC DNA]</scope>
    <source>
        <strain evidence="4 5">NBRC 105379</strain>
    </source>
</reference>
<dbReference type="Proteomes" id="UP000321558">
    <property type="component" value="Unassembled WGS sequence"/>
</dbReference>
<dbReference type="RefSeq" id="WP_147210777.1">
    <property type="nucleotide sequence ID" value="NZ_BJYM01000010.1"/>
</dbReference>
<protein>
    <submittedName>
        <fullName evidence="4">Penicillin-binding protein</fullName>
    </submittedName>
</protein>
<dbReference type="InterPro" id="IPR001466">
    <property type="entry name" value="Beta-lactam-related"/>
</dbReference>
<dbReference type="AlphaFoldDB" id="A0A511ZK35"/>
<name>A0A511ZK35_9BACI</name>
<dbReference type="PANTHER" id="PTHR46825:SF11">
    <property type="entry name" value="PENICILLIN-BINDING PROTEIN 4"/>
    <property type="match status" value="1"/>
</dbReference>
<sequence>MNTEKKRNKLMEVQKELSFSGAFYAKKQDEIITGSSGFRNRAEKLENQVDTRFGIASGCKLFTAIAIAQLVEIGKLSFETKLQDCVAEKFPYFDKDITIHHLLTHTSGVPDYFDEEVMDDFELLWEKFPMYGVRAPKHFLPLFQHREMQGKPGSSFQYNNSGYILLGLIVEQATNRSFPSFVEENIFKAAGMNDSGYFEMDCLPERTALGYVEELNGKWKTNIYSIPARGGSDGGAYVTVRDMAKFWDALMDYQLLSEEMTREVLQARECVDEEDNIFYGYSGYMELDDNQEVIKYIQMGYDPGVNYRAVHYPHDKKTMIVCSNESEGAYELLKEMERIM</sequence>
<dbReference type="Pfam" id="PF00144">
    <property type="entry name" value="Beta-lactamase"/>
    <property type="match status" value="1"/>
</dbReference>
<dbReference type="EMBL" id="BJYM01000010">
    <property type="protein sequence ID" value="GEN87821.1"/>
    <property type="molecule type" value="Genomic_DNA"/>
</dbReference>
<organism evidence="4 5">
    <name type="scientific">Oceanobacillus sojae</name>
    <dbReference type="NCBI Taxonomy" id="582851"/>
    <lineage>
        <taxon>Bacteria</taxon>
        <taxon>Bacillati</taxon>
        <taxon>Bacillota</taxon>
        <taxon>Bacilli</taxon>
        <taxon>Bacillales</taxon>
        <taxon>Bacillaceae</taxon>
        <taxon>Oceanobacillus</taxon>
    </lineage>
</organism>
<dbReference type="SUPFAM" id="SSF56601">
    <property type="entry name" value="beta-lactamase/transpeptidase-like"/>
    <property type="match status" value="1"/>
</dbReference>
<gene>
    <name evidence="4" type="ORF">OSO01_25600</name>
</gene>
<evidence type="ECO:0000313" key="4">
    <source>
        <dbReference type="EMBL" id="GEN87821.1"/>
    </source>
</evidence>
<accession>A0A511ZK35</accession>
<proteinExistence type="predicted"/>
<keyword evidence="2" id="KW-0472">Membrane</keyword>
<dbReference type="PANTHER" id="PTHR46825">
    <property type="entry name" value="D-ALANYL-D-ALANINE-CARBOXYPEPTIDASE/ENDOPEPTIDASE AMPH"/>
    <property type="match status" value="1"/>
</dbReference>
<keyword evidence="5" id="KW-1185">Reference proteome</keyword>
<comment type="caution">
    <text evidence="4">The sequence shown here is derived from an EMBL/GenBank/DDBJ whole genome shotgun (WGS) entry which is preliminary data.</text>
</comment>
<dbReference type="InterPro" id="IPR050491">
    <property type="entry name" value="AmpC-like"/>
</dbReference>
<evidence type="ECO:0000256" key="2">
    <source>
        <dbReference type="ARBA" id="ARBA00023136"/>
    </source>
</evidence>